<gene>
    <name evidence="1" type="ORF">OLC1_LOCUS6050</name>
</gene>
<proteinExistence type="predicted"/>
<evidence type="ECO:0000313" key="2">
    <source>
        <dbReference type="Proteomes" id="UP001161247"/>
    </source>
</evidence>
<protein>
    <submittedName>
        <fullName evidence="1">OLC1v1030830C1</fullName>
    </submittedName>
</protein>
<name>A0AAV1CIS1_OLDCO</name>
<accession>A0AAV1CIS1</accession>
<evidence type="ECO:0000313" key="1">
    <source>
        <dbReference type="EMBL" id="CAI9094983.1"/>
    </source>
</evidence>
<dbReference type="AlphaFoldDB" id="A0AAV1CIS1"/>
<dbReference type="EMBL" id="OX459119">
    <property type="protein sequence ID" value="CAI9094983.1"/>
    <property type="molecule type" value="Genomic_DNA"/>
</dbReference>
<organism evidence="1 2">
    <name type="scientific">Oldenlandia corymbosa var. corymbosa</name>
    <dbReference type="NCBI Taxonomy" id="529605"/>
    <lineage>
        <taxon>Eukaryota</taxon>
        <taxon>Viridiplantae</taxon>
        <taxon>Streptophyta</taxon>
        <taxon>Embryophyta</taxon>
        <taxon>Tracheophyta</taxon>
        <taxon>Spermatophyta</taxon>
        <taxon>Magnoliopsida</taxon>
        <taxon>eudicotyledons</taxon>
        <taxon>Gunneridae</taxon>
        <taxon>Pentapetalae</taxon>
        <taxon>asterids</taxon>
        <taxon>lamiids</taxon>
        <taxon>Gentianales</taxon>
        <taxon>Rubiaceae</taxon>
        <taxon>Rubioideae</taxon>
        <taxon>Spermacoceae</taxon>
        <taxon>Hedyotis-Oldenlandia complex</taxon>
        <taxon>Oldenlandia</taxon>
    </lineage>
</organism>
<dbReference type="Proteomes" id="UP001161247">
    <property type="component" value="Chromosome 2"/>
</dbReference>
<sequence length="72" mass="8302">SAKVVFSGPKMMKIGEVWEEYERQIHESRGYEVKVYPTGGDFTESSRFMPWNFGGEPNPYEQFLHASLTPTL</sequence>
<keyword evidence="2" id="KW-1185">Reference proteome</keyword>
<reference evidence="1" key="1">
    <citation type="submission" date="2023-03" db="EMBL/GenBank/DDBJ databases">
        <authorList>
            <person name="Julca I."/>
        </authorList>
    </citation>
    <scope>NUCLEOTIDE SEQUENCE</scope>
</reference>
<feature type="non-terminal residue" evidence="1">
    <location>
        <position position="1"/>
    </location>
</feature>